<dbReference type="InterPro" id="IPR028909">
    <property type="entry name" value="bL21-like"/>
</dbReference>
<dbReference type="GO" id="GO:0019843">
    <property type="term" value="F:rRNA binding"/>
    <property type="evidence" value="ECO:0007669"/>
    <property type="project" value="UniProtKB-UniRule"/>
</dbReference>
<evidence type="ECO:0000256" key="4">
    <source>
        <dbReference type="HAMAP-Rule" id="MF_01363"/>
    </source>
</evidence>
<dbReference type="GO" id="GO:1990904">
    <property type="term" value="C:ribonucleoprotein complex"/>
    <property type="evidence" value="ECO:0007669"/>
    <property type="project" value="UniProtKB-KW"/>
</dbReference>
<comment type="function">
    <text evidence="4 5">This protein binds to 23S rRNA in the presence of protein L20.</text>
</comment>
<dbReference type="EMBL" id="AP029170">
    <property type="protein sequence ID" value="BFD45480.1"/>
    <property type="molecule type" value="Genomic_DNA"/>
</dbReference>
<keyword evidence="4 5" id="KW-0694">RNA-binding</keyword>
<keyword evidence="2 4" id="KW-0689">Ribosomal protein</keyword>
<evidence type="ECO:0000256" key="5">
    <source>
        <dbReference type="RuleBase" id="RU000562"/>
    </source>
</evidence>
<organism evidence="6">
    <name type="scientific">Candidatus Tisiphia endosymbiont of Sergentomyia squamirostris</name>
    <dbReference type="NCBI Taxonomy" id="3113639"/>
    <lineage>
        <taxon>Bacteria</taxon>
        <taxon>Pseudomonadati</taxon>
        <taxon>Pseudomonadota</taxon>
        <taxon>Alphaproteobacteria</taxon>
        <taxon>Rickettsiales</taxon>
        <taxon>Rickettsiaceae</taxon>
        <taxon>Rickettsieae</taxon>
        <taxon>Candidatus Tisiphia</taxon>
    </lineage>
</organism>
<keyword evidence="4 5" id="KW-0699">rRNA-binding</keyword>
<dbReference type="AlphaFoldDB" id="A0AAT9G6R6"/>
<dbReference type="NCBIfam" id="TIGR00061">
    <property type="entry name" value="L21"/>
    <property type="match status" value="1"/>
</dbReference>
<dbReference type="PANTHER" id="PTHR21349">
    <property type="entry name" value="50S RIBOSOMAL PROTEIN L21"/>
    <property type="match status" value="1"/>
</dbReference>
<dbReference type="GO" id="GO:0005737">
    <property type="term" value="C:cytoplasm"/>
    <property type="evidence" value="ECO:0007669"/>
    <property type="project" value="UniProtKB-ARBA"/>
</dbReference>
<proteinExistence type="inferred from homology"/>
<dbReference type="SUPFAM" id="SSF141091">
    <property type="entry name" value="L21p-like"/>
    <property type="match status" value="1"/>
</dbReference>
<dbReference type="GO" id="GO:0006412">
    <property type="term" value="P:translation"/>
    <property type="evidence" value="ECO:0007669"/>
    <property type="project" value="UniProtKB-UniRule"/>
</dbReference>
<protein>
    <recommendedName>
        <fullName evidence="4">Large ribosomal subunit protein bL21</fullName>
    </recommendedName>
</protein>
<evidence type="ECO:0000256" key="2">
    <source>
        <dbReference type="ARBA" id="ARBA00022980"/>
    </source>
</evidence>
<dbReference type="InterPro" id="IPR036164">
    <property type="entry name" value="bL21-like_sf"/>
</dbReference>
<evidence type="ECO:0000256" key="1">
    <source>
        <dbReference type="ARBA" id="ARBA00008563"/>
    </source>
</evidence>
<comment type="similarity">
    <text evidence="1 4 5">Belongs to the bacterial ribosomal protein bL21 family.</text>
</comment>
<evidence type="ECO:0000256" key="3">
    <source>
        <dbReference type="ARBA" id="ARBA00023274"/>
    </source>
</evidence>
<evidence type="ECO:0000313" key="6">
    <source>
        <dbReference type="EMBL" id="BFD45480.1"/>
    </source>
</evidence>
<dbReference type="PANTHER" id="PTHR21349:SF0">
    <property type="entry name" value="LARGE RIBOSOMAL SUBUNIT PROTEIN BL21M"/>
    <property type="match status" value="1"/>
</dbReference>
<accession>A0AAT9G6R6</accession>
<dbReference type="GO" id="GO:0005840">
    <property type="term" value="C:ribosome"/>
    <property type="evidence" value="ECO:0007669"/>
    <property type="project" value="UniProtKB-KW"/>
</dbReference>
<dbReference type="GO" id="GO:0003735">
    <property type="term" value="F:structural constituent of ribosome"/>
    <property type="evidence" value="ECO:0007669"/>
    <property type="project" value="InterPro"/>
</dbReference>
<comment type="subunit">
    <text evidence="4">Part of the 50S ribosomal subunit. Contacts protein L20.</text>
</comment>
<dbReference type="InterPro" id="IPR001787">
    <property type="entry name" value="Ribosomal_bL21"/>
</dbReference>
<reference evidence="6" key="1">
    <citation type="submission" date="2024-01" db="EMBL/GenBank/DDBJ databases">
        <title>Sequencing the genomes of a sandfly, Sergentomyia squamirostris, and its two endosymbionts.</title>
        <authorList>
            <person name="Itokawa K."/>
            <person name="Sanjoba C."/>
        </authorList>
    </citation>
    <scope>NUCLEOTIDE SEQUENCE</scope>
    <source>
        <strain evidence="6">RiSSQ</strain>
    </source>
</reference>
<gene>
    <name evidence="4 6" type="primary">rplU</name>
    <name evidence="6" type="ORF">DMENIID0002_01260</name>
</gene>
<sequence>MFAIVKSGGKQYKVGKNSVIKVEKIDGERGAKIQFDQILMIGEDSKPSFIGTPMVKGALVTAEITNQFKDNKVIVFKKKRRQNYRRKTGHRQELTELKILDITKL</sequence>
<keyword evidence="3 4" id="KW-0687">Ribonucleoprotein</keyword>
<dbReference type="HAMAP" id="MF_01363">
    <property type="entry name" value="Ribosomal_bL21"/>
    <property type="match status" value="1"/>
</dbReference>
<dbReference type="Pfam" id="PF00829">
    <property type="entry name" value="Ribosomal_L21p"/>
    <property type="match status" value="1"/>
</dbReference>
<name>A0AAT9G6R6_9RICK</name>